<dbReference type="GO" id="GO:0008289">
    <property type="term" value="F:lipid binding"/>
    <property type="evidence" value="ECO:0007669"/>
    <property type="project" value="InterPro"/>
</dbReference>
<dbReference type="GO" id="GO:0005576">
    <property type="term" value="C:extracellular region"/>
    <property type="evidence" value="ECO:0007669"/>
    <property type="project" value="InterPro"/>
</dbReference>
<keyword evidence="2" id="KW-0175">Coiled coil</keyword>
<evidence type="ECO:0008006" key="5">
    <source>
        <dbReference type="Google" id="ProtNLM"/>
    </source>
</evidence>
<protein>
    <recommendedName>
        <fullName evidence="5">Apolipoprotein L3</fullName>
    </recommendedName>
</protein>
<dbReference type="Pfam" id="PF05461">
    <property type="entry name" value="ApoL"/>
    <property type="match status" value="1"/>
</dbReference>
<dbReference type="GO" id="GO:0016020">
    <property type="term" value="C:membrane"/>
    <property type="evidence" value="ECO:0007669"/>
    <property type="project" value="TreeGrafter"/>
</dbReference>
<accession>A0AAW2AC57</accession>
<comment type="caution">
    <text evidence="3">The sequence shown here is derived from an EMBL/GenBank/DDBJ whole genome shotgun (WGS) entry which is preliminary data.</text>
</comment>
<organism evidence="3 4">
    <name type="scientific">Culter alburnus</name>
    <name type="common">Topmouth culter</name>
    <dbReference type="NCBI Taxonomy" id="194366"/>
    <lineage>
        <taxon>Eukaryota</taxon>
        <taxon>Metazoa</taxon>
        <taxon>Chordata</taxon>
        <taxon>Craniata</taxon>
        <taxon>Vertebrata</taxon>
        <taxon>Euteleostomi</taxon>
        <taxon>Actinopterygii</taxon>
        <taxon>Neopterygii</taxon>
        <taxon>Teleostei</taxon>
        <taxon>Ostariophysi</taxon>
        <taxon>Cypriniformes</taxon>
        <taxon>Xenocyprididae</taxon>
        <taxon>Xenocypridinae</taxon>
        <taxon>Culter</taxon>
    </lineage>
</organism>
<dbReference type="Proteomes" id="UP001479290">
    <property type="component" value="Unassembled WGS sequence"/>
</dbReference>
<gene>
    <name evidence="3" type="ORF">ABG768_024703</name>
</gene>
<evidence type="ECO:0000256" key="1">
    <source>
        <dbReference type="ARBA" id="ARBA00010090"/>
    </source>
</evidence>
<dbReference type="AlphaFoldDB" id="A0AAW2AC57"/>
<dbReference type="GO" id="GO:0006869">
    <property type="term" value="P:lipid transport"/>
    <property type="evidence" value="ECO:0007669"/>
    <property type="project" value="InterPro"/>
</dbReference>
<proteinExistence type="inferred from homology"/>
<evidence type="ECO:0000313" key="3">
    <source>
        <dbReference type="EMBL" id="KAK9971330.1"/>
    </source>
</evidence>
<evidence type="ECO:0000313" key="4">
    <source>
        <dbReference type="Proteomes" id="UP001479290"/>
    </source>
</evidence>
<reference evidence="3 4" key="1">
    <citation type="submission" date="2024-05" db="EMBL/GenBank/DDBJ databases">
        <title>A high-quality chromosomal-level genome assembly of Topmouth culter (Culter alburnus).</title>
        <authorList>
            <person name="Zhao H."/>
        </authorList>
    </citation>
    <scope>NUCLEOTIDE SEQUENCE [LARGE SCALE GENOMIC DNA]</scope>
    <source>
        <strain evidence="3">CATC2023</strain>
        <tissue evidence="3">Muscle</tissue>
    </source>
</reference>
<comment type="similarity">
    <text evidence="1">Belongs to the apolipoprotein L family.</text>
</comment>
<dbReference type="GO" id="GO:0042157">
    <property type="term" value="P:lipoprotein metabolic process"/>
    <property type="evidence" value="ECO:0007669"/>
    <property type="project" value="InterPro"/>
</dbReference>
<sequence>MKISIEELKSEYDRNHQTLNRIIKELNDLTDEVESVHKNSTVGSLVGSSIGAAGGIAALAGLAFSPFTFGASLALTGAGAVAGVAGGVTGAASNITNVIKQKNLRETIEKIINDFQNTVKPMIELLSEINNDTEDIDLMEQTSNKHICQRAARSAVEVIKIVKVYEVAEKGKTCAGAAKAIRAHVKAAKVVHATAETAKAIRKTAAITGGVSALFLALDVYCIVQDSAELSEMNQPADKRKTEEIKSVTLKFILHTRETAARFKNIVDQIEDTIDRYF</sequence>
<keyword evidence="4" id="KW-1185">Reference proteome</keyword>
<evidence type="ECO:0000256" key="2">
    <source>
        <dbReference type="SAM" id="Coils"/>
    </source>
</evidence>
<dbReference type="InterPro" id="IPR008405">
    <property type="entry name" value="ApoL"/>
</dbReference>
<dbReference type="PANTHER" id="PTHR14096:SF28">
    <property type="entry name" value="APOLIPOPROTEIN L, 1-RELATED"/>
    <property type="match status" value="1"/>
</dbReference>
<dbReference type="EMBL" id="JAWDJR010000007">
    <property type="protein sequence ID" value="KAK9971330.1"/>
    <property type="molecule type" value="Genomic_DNA"/>
</dbReference>
<feature type="coiled-coil region" evidence="2">
    <location>
        <begin position="5"/>
        <end position="39"/>
    </location>
</feature>
<name>A0AAW2AC57_CULAL</name>
<dbReference type="PANTHER" id="PTHR14096">
    <property type="entry name" value="APOLIPOPROTEIN L"/>
    <property type="match status" value="1"/>
</dbReference>